<dbReference type="AlphaFoldDB" id="A0A4P6Q7M2"/>
<proteinExistence type="predicted"/>
<gene>
    <name evidence="2" type="ORF">EKD16_24860</name>
</gene>
<dbReference type="Gene3D" id="2.160.20.80">
    <property type="entry name" value="E3 ubiquitin-protein ligase SopA"/>
    <property type="match status" value="1"/>
</dbReference>
<keyword evidence="1" id="KW-0472">Membrane</keyword>
<protein>
    <recommendedName>
        <fullName evidence="4">Pentapeptide repeat-containing protein</fullName>
    </recommendedName>
</protein>
<organism evidence="2 3">
    <name type="scientific">Streptomonospora litoralis</name>
    <dbReference type="NCBI Taxonomy" id="2498135"/>
    <lineage>
        <taxon>Bacteria</taxon>
        <taxon>Bacillati</taxon>
        <taxon>Actinomycetota</taxon>
        <taxon>Actinomycetes</taxon>
        <taxon>Streptosporangiales</taxon>
        <taxon>Nocardiopsidaceae</taxon>
        <taxon>Streptomonospora</taxon>
    </lineage>
</organism>
<name>A0A4P6Q7M2_9ACTN</name>
<dbReference type="KEGG" id="strr:EKD16_24860"/>
<keyword evidence="3" id="KW-1185">Reference proteome</keyword>
<keyword evidence="1" id="KW-1133">Transmembrane helix</keyword>
<reference evidence="2 3" key="1">
    <citation type="submission" date="2019-02" db="EMBL/GenBank/DDBJ databases">
        <authorList>
            <person name="Khodamoradi S."/>
            <person name="Hahnke R.L."/>
            <person name="Kaempfer P."/>
            <person name="Schumann P."/>
            <person name="Rohde M."/>
            <person name="Steinert M."/>
            <person name="Luzhetskyy A."/>
            <person name="Wink J."/>
            <person name="Ruckert C."/>
        </authorList>
    </citation>
    <scope>NUCLEOTIDE SEQUENCE [LARGE SCALE GENOMIC DNA]</scope>
    <source>
        <strain evidence="2 3">M2</strain>
    </source>
</reference>
<keyword evidence="1" id="KW-0812">Transmembrane</keyword>
<evidence type="ECO:0008006" key="4">
    <source>
        <dbReference type="Google" id="ProtNLM"/>
    </source>
</evidence>
<feature type="transmembrane region" description="Helical" evidence="1">
    <location>
        <begin position="12"/>
        <end position="36"/>
    </location>
</feature>
<feature type="transmembrane region" description="Helical" evidence="1">
    <location>
        <begin position="56"/>
        <end position="77"/>
    </location>
</feature>
<accession>A0A4P6Q7M2</accession>
<dbReference type="Proteomes" id="UP000292235">
    <property type="component" value="Chromosome"/>
</dbReference>
<dbReference type="EMBL" id="CP036455">
    <property type="protein sequence ID" value="QBI56713.1"/>
    <property type="molecule type" value="Genomic_DNA"/>
</dbReference>
<evidence type="ECO:0000313" key="2">
    <source>
        <dbReference type="EMBL" id="QBI56713.1"/>
    </source>
</evidence>
<sequence length="395" mass="41567">MQTPSTGDRRLAVVIAAGWGAATVLVLVLCGLAWLALGMPRWQSEPIVTPRQAGEILRMAFAVVAGLGGVALLVIAYRRQRTTENGEQRENTRMFTDRFTTAAGQLGDPQPAVRLAGVHALTHLADDAPANSRVLRQMCIDVLCAYFRMPMEEAPQDPPSGATPEELKAHHAEQLTARSMREIRATIMRVIADHLRKGIGDPSAWHGYDLDFRGSAVEHCDFSGALFIGGRISFAGAGFQLRGLGSPETPFGAELSFAGARFAGAYVDFSGAGFHGGRLSFAGAAFDQGEVSFAGAGFRQVQASFAGAMFDGGRLDFDGAGFSACEMSFAGAEITSGAPSADGAGFSHCKLDFVDVVSAASAVLLQGASFADCEIRLADDAKGTDSGSGNEQHIR</sequence>
<evidence type="ECO:0000313" key="3">
    <source>
        <dbReference type="Proteomes" id="UP000292235"/>
    </source>
</evidence>
<evidence type="ECO:0000256" key="1">
    <source>
        <dbReference type="SAM" id="Phobius"/>
    </source>
</evidence>